<comment type="caution">
    <text evidence="2">The sequence shown here is derived from an EMBL/GenBank/DDBJ whole genome shotgun (WGS) entry which is preliminary data.</text>
</comment>
<dbReference type="AlphaFoldDB" id="A0A841HNF5"/>
<dbReference type="PROSITE" id="PS51186">
    <property type="entry name" value="GNAT"/>
    <property type="match status" value="1"/>
</dbReference>
<dbReference type="GO" id="GO:0016747">
    <property type="term" value="F:acyltransferase activity, transferring groups other than amino-acyl groups"/>
    <property type="evidence" value="ECO:0007669"/>
    <property type="project" value="InterPro"/>
</dbReference>
<evidence type="ECO:0000259" key="1">
    <source>
        <dbReference type="PROSITE" id="PS51186"/>
    </source>
</evidence>
<dbReference type="RefSeq" id="WP_184333144.1">
    <property type="nucleotide sequence ID" value="NZ_JACHHZ010000003.1"/>
</dbReference>
<dbReference type="CDD" id="cd04301">
    <property type="entry name" value="NAT_SF"/>
    <property type="match status" value="1"/>
</dbReference>
<organism evidence="2 3">
    <name type="scientific">Povalibacter uvarum</name>
    <dbReference type="NCBI Taxonomy" id="732238"/>
    <lineage>
        <taxon>Bacteria</taxon>
        <taxon>Pseudomonadati</taxon>
        <taxon>Pseudomonadota</taxon>
        <taxon>Gammaproteobacteria</taxon>
        <taxon>Steroidobacterales</taxon>
        <taxon>Steroidobacteraceae</taxon>
        <taxon>Povalibacter</taxon>
    </lineage>
</organism>
<name>A0A841HNF5_9GAMM</name>
<dbReference type="InterPro" id="IPR016181">
    <property type="entry name" value="Acyl_CoA_acyltransferase"/>
</dbReference>
<sequence length="291" mass="33339">MSLRDITVGPDTPQWHEAYLRYAPRVFPSISFRDWYALGGWDAGYRTFAIADGDEIVANASLQRLTVLLSGHELTGWQLGAVGVLPEFRGRGLQHRIMERLMQIPGKDDLVYLFANDTVLEFYPRFGFERAVEHLYGVDIDFEPAANERLRKLSRTSAADRQHVKRIAATALPVTREFGARDYGGVLLWYWTNFYQECFYYDEQSDVVIVAAQHEDRLEICDVVADHLVDLSGYLPRIAERSVRSVEFGFTPEIIWPTARVIREYAESPLFLLRGTALPKLPFKYPVLAQT</sequence>
<evidence type="ECO:0000313" key="2">
    <source>
        <dbReference type="EMBL" id="MBB6094144.1"/>
    </source>
</evidence>
<evidence type="ECO:0000313" key="3">
    <source>
        <dbReference type="Proteomes" id="UP000588068"/>
    </source>
</evidence>
<proteinExistence type="predicted"/>
<dbReference type="InterPro" id="IPR000182">
    <property type="entry name" value="GNAT_dom"/>
</dbReference>
<dbReference type="SUPFAM" id="SSF55729">
    <property type="entry name" value="Acyl-CoA N-acyltransferases (Nat)"/>
    <property type="match status" value="1"/>
</dbReference>
<dbReference type="EMBL" id="JACHHZ010000003">
    <property type="protein sequence ID" value="MBB6094144.1"/>
    <property type="molecule type" value="Genomic_DNA"/>
</dbReference>
<keyword evidence="3" id="KW-1185">Reference proteome</keyword>
<dbReference type="Pfam" id="PF13527">
    <property type="entry name" value="Acetyltransf_9"/>
    <property type="match status" value="1"/>
</dbReference>
<accession>A0A841HNF5</accession>
<keyword evidence="2" id="KW-0808">Transferase</keyword>
<dbReference type="Proteomes" id="UP000588068">
    <property type="component" value="Unassembled WGS sequence"/>
</dbReference>
<reference evidence="2 3" key="1">
    <citation type="submission" date="2020-08" db="EMBL/GenBank/DDBJ databases">
        <title>Genomic Encyclopedia of Type Strains, Phase IV (KMG-IV): sequencing the most valuable type-strain genomes for metagenomic binning, comparative biology and taxonomic classification.</title>
        <authorList>
            <person name="Goeker M."/>
        </authorList>
    </citation>
    <scope>NUCLEOTIDE SEQUENCE [LARGE SCALE GENOMIC DNA]</scope>
    <source>
        <strain evidence="2 3">DSM 26723</strain>
    </source>
</reference>
<protein>
    <submittedName>
        <fullName evidence="2">GNAT superfamily N-acetyltransferase</fullName>
    </submittedName>
</protein>
<dbReference type="Gene3D" id="3.40.630.30">
    <property type="match status" value="1"/>
</dbReference>
<gene>
    <name evidence="2" type="ORF">HNQ60_003025</name>
</gene>
<feature type="domain" description="N-acetyltransferase" evidence="1">
    <location>
        <begin position="1"/>
        <end position="147"/>
    </location>
</feature>